<dbReference type="GO" id="GO:0003968">
    <property type="term" value="F:RNA-directed RNA polymerase activity"/>
    <property type="evidence" value="ECO:0007669"/>
    <property type="project" value="UniProtKB-KW"/>
</dbReference>
<evidence type="ECO:0000313" key="4">
    <source>
        <dbReference type="EMBL" id="QQD86178.1"/>
    </source>
</evidence>
<dbReference type="EMBL" id="MT103582">
    <property type="protein sequence ID" value="QQD86178.1"/>
    <property type="molecule type" value="Genomic_RNA"/>
</dbReference>
<evidence type="ECO:0000256" key="1">
    <source>
        <dbReference type="ARBA" id="ARBA00022484"/>
    </source>
</evidence>
<accession>A0A7T4X3L1</accession>
<organism evidence="4">
    <name type="scientific">Botryosphaeria dothidea narnavirus 4</name>
    <dbReference type="NCBI Taxonomy" id="2785368"/>
    <lineage>
        <taxon>Viruses</taxon>
        <taxon>Riboviria</taxon>
        <taxon>Orthornavirae</taxon>
        <taxon>Lenarviricota</taxon>
        <taxon>Amabiliviricetes</taxon>
        <taxon>Wolframvirales</taxon>
        <taxon>Narnaviridae</taxon>
    </lineage>
</organism>
<dbReference type="InterPro" id="IPR043502">
    <property type="entry name" value="DNA/RNA_pol_sf"/>
</dbReference>
<keyword evidence="2" id="KW-0808">Transferase</keyword>
<reference evidence="4" key="1">
    <citation type="submission" date="2020-02" db="EMBL/GenBank/DDBJ databases">
        <authorList>
            <person name="Yang M.M."/>
            <person name="Zhou X.Q."/>
            <person name="Wang G.P."/>
        </authorList>
    </citation>
    <scope>NUCLEOTIDE SEQUENCE</scope>
    <source>
        <strain evidence="4">L153</strain>
    </source>
</reference>
<name>A0A7T4X3L1_9VIRU</name>
<dbReference type="SUPFAM" id="SSF56672">
    <property type="entry name" value="DNA/RNA polymerases"/>
    <property type="match status" value="1"/>
</dbReference>
<evidence type="ECO:0000256" key="2">
    <source>
        <dbReference type="ARBA" id="ARBA00022679"/>
    </source>
</evidence>
<keyword evidence="1 4" id="KW-0696">RNA-directed RNA polymerase</keyword>
<keyword evidence="3" id="KW-0548">Nucleotidyltransferase</keyword>
<proteinExistence type="predicted"/>
<protein>
    <submittedName>
        <fullName evidence="4">RNA-dependent RNA polymerase</fullName>
    </submittedName>
</protein>
<evidence type="ECO:0000256" key="3">
    <source>
        <dbReference type="ARBA" id="ARBA00022695"/>
    </source>
</evidence>
<sequence length="712" mass="80200">MEPKTVVLGFLDGARARGSAKPRPSSGEEHLRMLKFDFSVLKAKVFELSGSDFRIVRGAVEALLALGYAYSKRRLTIDARCRWSLQRGKKVLTFYLSRALWLAKHPHRHVLQLKACAHACREAAIKGLPPPLSAIGQIYFGRSADHTRAGLYQLSMLGRGLPQPPAFVQERTKESSLSILCSGSPRIIDPERPESIRNFLRTFRLTPVKPEPVCTTTVPSASLTSRRRDGGRGADILKMVRAMAEPRLTPGPATSSLHGQTMLRRRALGQALFDLPHDLRSKTVLIPEFGYKTRVVSCSEAVRIHKSESYRKPLYRLLERLPCCRRGLHDELGSLPFRKDPAGRLIYSADLSAATDRLDHGVLADFCDALHVPHDMVFGGTVDDRPMSTGTLMGIPCSWPMLSIVHAWAIWRAGISLRTCHLKGDDNIGRWTPKEISRYNQLLPRFTGMELNLQKSFVSKDAGTFCEKFFRQNVDGSVTIVPSFSIRGVMDRSSSEGIPYQLRVRRYLWDNVGAIRYRSLTAIQRAWAPEKLRGPRVSLPLRFGGLEVLPIRPESRVSPELGWLYGAIHDGHIEGKELRKLSIPLTASYPKNSPERHAADRLAMLEDGLTYSLHSRNAELEDFWTTMQAESAQHASLLKGTSQPTRLRYWTYRRLVASFRPTVDGVKPHLRLSPPLIATMRRLLERLHVCEASPRVRRALTSSVDARRRYGY</sequence>